<dbReference type="SUPFAM" id="SSF52540">
    <property type="entry name" value="P-loop containing nucleoside triphosphate hydrolases"/>
    <property type="match status" value="1"/>
</dbReference>
<evidence type="ECO:0008006" key="6">
    <source>
        <dbReference type="Google" id="ProtNLM"/>
    </source>
</evidence>
<dbReference type="PANTHER" id="PTHR42684:SF3">
    <property type="entry name" value="ADENOSYLMETHIONINE-8-AMINO-7-OXONONANOATE AMINOTRANSFERASE"/>
    <property type="match status" value="1"/>
</dbReference>
<reference evidence="5" key="1">
    <citation type="submission" date="2024-06" db="EMBL/GenBank/DDBJ databases">
        <title>Multi-omics analyses provide insights into the biosynthesis of the anticancer antibiotic pleurotin in Hohenbuehelia grisea.</title>
        <authorList>
            <person name="Weaver J.A."/>
            <person name="Alberti F."/>
        </authorList>
    </citation>
    <scope>NUCLEOTIDE SEQUENCE [LARGE SCALE GENOMIC DNA]</scope>
    <source>
        <strain evidence="5">T-177</strain>
    </source>
</reference>
<dbReference type="InterPro" id="IPR015421">
    <property type="entry name" value="PyrdxlP-dep_Trfase_major"/>
</dbReference>
<dbReference type="InterPro" id="IPR015424">
    <property type="entry name" value="PyrdxlP-dep_Trfase"/>
</dbReference>
<dbReference type="SUPFAM" id="SSF53383">
    <property type="entry name" value="PLP-dependent transferases"/>
    <property type="match status" value="1"/>
</dbReference>
<dbReference type="Proteomes" id="UP001556367">
    <property type="component" value="Unassembled WGS sequence"/>
</dbReference>
<evidence type="ECO:0000313" key="5">
    <source>
        <dbReference type="Proteomes" id="UP001556367"/>
    </source>
</evidence>
<keyword evidence="2" id="KW-0032">Aminotransferase</keyword>
<dbReference type="Pfam" id="PF13500">
    <property type="entry name" value="AAA_26"/>
    <property type="match status" value="1"/>
</dbReference>
<evidence type="ECO:0000256" key="2">
    <source>
        <dbReference type="ARBA" id="ARBA00022576"/>
    </source>
</evidence>
<keyword evidence="5" id="KW-1185">Reference proteome</keyword>
<dbReference type="Pfam" id="PF00202">
    <property type="entry name" value="Aminotran_3"/>
    <property type="match status" value="1"/>
</dbReference>
<proteinExistence type="inferred from homology"/>
<dbReference type="EMBL" id="JASNQZ010000007">
    <property type="protein sequence ID" value="KAL0954696.1"/>
    <property type="molecule type" value="Genomic_DNA"/>
</dbReference>
<evidence type="ECO:0000313" key="4">
    <source>
        <dbReference type="EMBL" id="KAL0954696.1"/>
    </source>
</evidence>
<dbReference type="PROSITE" id="PS00600">
    <property type="entry name" value="AA_TRANSFER_CLASS_3"/>
    <property type="match status" value="1"/>
</dbReference>
<comment type="caution">
    <text evidence="4">The sequence shown here is derived from an EMBL/GenBank/DDBJ whole genome shotgun (WGS) entry which is preliminary data.</text>
</comment>
<accession>A0ABR3JGJ3</accession>
<evidence type="ECO:0000256" key="1">
    <source>
        <dbReference type="ARBA" id="ARBA00004173"/>
    </source>
</evidence>
<dbReference type="Gene3D" id="3.40.640.10">
    <property type="entry name" value="Type I PLP-dependent aspartate aminotransferase-like (Major domain)"/>
    <property type="match status" value="1"/>
</dbReference>
<dbReference type="InterPro" id="IPR049704">
    <property type="entry name" value="Aminotrans_3_PPA_site"/>
</dbReference>
<protein>
    <recommendedName>
        <fullName evidence="6">PLP-dependent transferase</fullName>
    </recommendedName>
</protein>
<gene>
    <name evidence="4" type="ORF">HGRIS_003645</name>
</gene>
<keyword evidence="3" id="KW-0808">Transferase</keyword>
<dbReference type="InterPro" id="IPR004472">
    <property type="entry name" value="DTB_synth_BioD"/>
</dbReference>
<dbReference type="Gene3D" id="3.40.50.300">
    <property type="entry name" value="P-loop containing nucleotide triphosphate hydrolases"/>
    <property type="match status" value="1"/>
</dbReference>
<organism evidence="4 5">
    <name type="scientific">Hohenbuehelia grisea</name>
    <dbReference type="NCBI Taxonomy" id="104357"/>
    <lineage>
        <taxon>Eukaryota</taxon>
        <taxon>Fungi</taxon>
        <taxon>Dikarya</taxon>
        <taxon>Basidiomycota</taxon>
        <taxon>Agaricomycotina</taxon>
        <taxon>Agaricomycetes</taxon>
        <taxon>Agaricomycetidae</taxon>
        <taxon>Agaricales</taxon>
        <taxon>Pleurotineae</taxon>
        <taxon>Pleurotaceae</taxon>
        <taxon>Hohenbuehelia</taxon>
    </lineage>
</organism>
<dbReference type="CDD" id="cd03109">
    <property type="entry name" value="DTBS"/>
    <property type="match status" value="1"/>
</dbReference>
<dbReference type="HAMAP" id="MF_00336">
    <property type="entry name" value="BioD"/>
    <property type="match status" value="1"/>
</dbReference>
<comment type="subcellular location">
    <subcellularLocation>
        <location evidence="1">Mitochondrion</location>
    </subcellularLocation>
</comment>
<evidence type="ECO:0000256" key="3">
    <source>
        <dbReference type="ARBA" id="ARBA00022679"/>
    </source>
</evidence>
<dbReference type="InterPro" id="IPR027417">
    <property type="entry name" value="P-loop_NTPase"/>
</dbReference>
<dbReference type="InterPro" id="IPR005814">
    <property type="entry name" value="Aminotrans_3"/>
</dbReference>
<name>A0ABR3JGJ3_9AGAR</name>
<dbReference type="PANTHER" id="PTHR42684">
    <property type="entry name" value="ADENOSYLMETHIONINE-8-AMINO-7-OXONONANOATE AMINOTRANSFERASE"/>
    <property type="match status" value="1"/>
</dbReference>
<sequence>MSLLFKHLRVHQVFGANTDVGKTILTTALVRASAAQRDKVFYLKPVSTGPPQDADDAHVTSHMAKWKDRVQTHCLFRFQEPVSPHLAVKRAGASHSIPDDDTLANTIAAYVRRAASQCGPAHMYIETAGGVQSPTLSGVLQADLYRRLFLPAILVGDSKLGGISTTISAYESLLLRGYDVDAILLFEDDYYRNFEYLHDYFKERNVDVFTTQPPPPKLAAAAENFAATEKYYADITSSDHHRGVTAALEHLDTIHNQRISYLGSMATRARDTIWWPFVQHGHVKTDHDVNVIHSAYSDFFSVYNPSHRANHAANNDSSTANPSPSLLNPQYDGSASWWTQALGHAHPSLTLAAARVSGRYGHVMFPQATHAPALQLAETLVHDGPGRGWASKAFFSDDGSTGMEVAIKMALRFYTKAIEPGLPVEAWKQLGILGLKGSYHGDTIGTMDACEEGVYTCEWHNAKGYWFEPPTVSVQDGQATIALPSSFSVNTLLSPANYGFDSLGSIYDVESRLETPLAKVYRDHLTSKLKALHDAGGPRLAALVLEPLVMGAGGMIFVDPLFQRVMVEVVKAGAPGISKGLPVIFDEVFVGLYRLGMESTAPLLGVKPDISVHAKILTGGLLPLAITLASQPIFEAFLGDSKASALLHGHSYTAHPIGCEVANETLSIIRNTVSSDSWIEARKKWQADADRVSSVFSLWDPSFVKALSRLPQVKEVMTLGTVLALKISDGDSGYVSMSAQATFQSLKQLNDDPNAQSVAPGGAPYNVHYRTLGDIAYFMTSLNTSPGVIRSMEERIWSALEDNTP</sequence>